<dbReference type="Proteomes" id="UP000326396">
    <property type="component" value="Linkage Group LG5"/>
</dbReference>
<evidence type="ECO:0000313" key="2">
    <source>
        <dbReference type="Proteomes" id="UP000326396"/>
    </source>
</evidence>
<organism evidence="1 2">
    <name type="scientific">Mikania micrantha</name>
    <name type="common">bitter vine</name>
    <dbReference type="NCBI Taxonomy" id="192012"/>
    <lineage>
        <taxon>Eukaryota</taxon>
        <taxon>Viridiplantae</taxon>
        <taxon>Streptophyta</taxon>
        <taxon>Embryophyta</taxon>
        <taxon>Tracheophyta</taxon>
        <taxon>Spermatophyta</taxon>
        <taxon>Magnoliopsida</taxon>
        <taxon>eudicotyledons</taxon>
        <taxon>Gunneridae</taxon>
        <taxon>Pentapetalae</taxon>
        <taxon>asterids</taxon>
        <taxon>campanulids</taxon>
        <taxon>Asterales</taxon>
        <taxon>Asteraceae</taxon>
        <taxon>Asteroideae</taxon>
        <taxon>Heliantheae alliance</taxon>
        <taxon>Eupatorieae</taxon>
        <taxon>Mikania</taxon>
    </lineage>
</organism>
<sequence length="139" mass="15161">MKIQNERFVWKCSVKPVSVGGCRNSGSTKKNRVSVVVPVQQWVKRRSVPSVKFSPDYCLLGLESVGSQFILDASGVTVELQCELAEIGKNESLADLVVTDELKVGGASTGLQWEIVEYRGLTRQPTLASTLFVVIGSFP</sequence>
<dbReference type="AlphaFoldDB" id="A0A5N6MK08"/>
<evidence type="ECO:0000313" key="1">
    <source>
        <dbReference type="EMBL" id="KAD3640645.1"/>
    </source>
</evidence>
<comment type="caution">
    <text evidence="1">The sequence shown here is derived from an EMBL/GenBank/DDBJ whole genome shotgun (WGS) entry which is preliminary data.</text>
</comment>
<keyword evidence="2" id="KW-1185">Reference proteome</keyword>
<name>A0A5N6MK08_9ASTR</name>
<accession>A0A5N6MK08</accession>
<gene>
    <name evidence="1" type="ORF">E3N88_29868</name>
</gene>
<dbReference type="EMBL" id="SZYD01000015">
    <property type="protein sequence ID" value="KAD3640645.1"/>
    <property type="molecule type" value="Genomic_DNA"/>
</dbReference>
<proteinExistence type="predicted"/>
<protein>
    <submittedName>
        <fullName evidence="1">Uncharacterized protein</fullName>
    </submittedName>
</protein>
<reference evidence="1 2" key="1">
    <citation type="submission" date="2019-05" db="EMBL/GenBank/DDBJ databases">
        <title>Mikania micrantha, genome provides insights into the molecular mechanism of rapid growth.</title>
        <authorList>
            <person name="Liu B."/>
        </authorList>
    </citation>
    <scope>NUCLEOTIDE SEQUENCE [LARGE SCALE GENOMIC DNA]</scope>
    <source>
        <strain evidence="1">NLD-2019</strain>
        <tissue evidence="1">Leaf</tissue>
    </source>
</reference>